<proteinExistence type="inferred from homology"/>
<dbReference type="FunFam" id="2.20.25.90:FF:000006">
    <property type="entry name" value="Formate dehydrogenase alpha subunit"/>
    <property type="match status" value="1"/>
</dbReference>
<dbReference type="AlphaFoldDB" id="A0A848F8L9"/>
<dbReference type="Proteomes" id="UP000574067">
    <property type="component" value="Unassembled WGS sequence"/>
</dbReference>
<dbReference type="GO" id="GO:0043546">
    <property type="term" value="F:molybdopterin cofactor binding"/>
    <property type="evidence" value="ECO:0007669"/>
    <property type="project" value="InterPro"/>
</dbReference>
<evidence type="ECO:0000256" key="7">
    <source>
        <dbReference type="ARBA" id="ARBA00022723"/>
    </source>
</evidence>
<evidence type="ECO:0000256" key="2">
    <source>
        <dbReference type="ARBA" id="ARBA00001966"/>
    </source>
</evidence>
<dbReference type="Gene3D" id="2.20.25.90">
    <property type="entry name" value="ADC-like domains"/>
    <property type="match status" value="1"/>
</dbReference>
<dbReference type="GO" id="GO:0009061">
    <property type="term" value="P:anaerobic respiration"/>
    <property type="evidence" value="ECO:0007669"/>
    <property type="project" value="TreeGrafter"/>
</dbReference>
<keyword evidence="8" id="KW-0732">Signal</keyword>
<evidence type="ECO:0000256" key="4">
    <source>
        <dbReference type="ARBA" id="ARBA00010312"/>
    </source>
</evidence>
<dbReference type="GO" id="GO:0009055">
    <property type="term" value="F:electron transfer activity"/>
    <property type="evidence" value="ECO:0007669"/>
    <property type="project" value="TreeGrafter"/>
</dbReference>
<dbReference type="Gene3D" id="2.40.40.20">
    <property type="match status" value="1"/>
</dbReference>
<comment type="caution">
    <text evidence="13">The sequence shown here is derived from an EMBL/GenBank/DDBJ whole genome shotgun (WGS) entry which is preliminary data.</text>
</comment>
<keyword evidence="6" id="KW-0500">Molybdenum</keyword>
<evidence type="ECO:0000256" key="1">
    <source>
        <dbReference type="ARBA" id="ARBA00001942"/>
    </source>
</evidence>
<keyword evidence="10" id="KW-0408">Iron</keyword>
<comment type="similarity">
    <text evidence="4">Belongs to the prokaryotic molybdopterin-containing oxidoreductase family.</text>
</comment>
<dbReference type="PROSITE" id="PS51318">
    <property type="entry name" value="TAT"/>
    <property type="match status" value="1"/>
</dbReference>
<dbReference type="Gene3D" id="3.40.228.10">
    <property type="entry name" value="Dimethylsulfoxide Reductase, domain 2"/>
    <property type="match status" value="1"/>
</dbReference>
<keyword evidence="7" id="KW-0479">Metal-binding</keyword>
<evidence type="ECO:0000256" key="9">
    <source>
        <dbReference type="ARBA" id="ARBA00023002"/>
    </source>
</evidence>
<dbReference type="EMBL" id="JABBFW010000007">
    <property type="protein sequence ID" value="NML15904.1"/>
    <property type="molecule type" value="Genomic_DNA"/>
</dbReference>
<evidence type="ECO:0000256" key="3">
    <source>
        <dbReference type="ARBA" id="ARBA00004196"/>
    </source>
</evidence>
<dbReference type="Gene3D" id="3.40.50.740">
    <property type="match status" value="1"/>
</dbReference>
<name>A0A848F8L9_9BURK</name>
<dbReference type="CDD" id="cd02792">
    <property type="entry name" value="MopB_CT_Formate-Dh-Na-like"/>
    <property type="match status" value="1"/>
</dbReference>
<evidence type="ECO:0000256" key="5">
    <source>
        <dbReference type="ARBA" id="ARBA00022485"/>
    </source>
</evidence>
<evidence type="ECO:0000256" key="8">
    <source>
        <dbReference type="ARBA" id="ARBA00022729"/>
    </source>
</evidence>
<feature type="domain" description="4Fe-4S Mo/W bis-MGD-type" evidence="12">
    <location>
        <begin position="61"/>
        <end position="117"/>
    </location>
</feature>
<dbReference type="GO" id="GO:0030151">
    <property type="term" value="F:molybdenum ion binding"/>
    <property type="evidence" value="ECO:0007669"/>
    <property type="project" value="TreeGrafter"/>
</dbReference>
<evidence type="ECO:0000256" key="6">
    <source>
        <dbReference type="ARBA" id="ARBA00022505"/>
    </source>
</evidence>
<dbReference type="Pfam" id="PF04879">
    <property type="entry name" value="Molybdop_Fe4S4"/>
    <property type="match status" value="1"/>
</dbReference>
<dbReference type="InterPro" id="IPR027467">
    <property type="entry name" value="MopterinOxRdtase_cofactor_BS"/>
</dbReference>
<dbReference type="SMART" id="SM00926">
    <property type="entry name" value="Molybdop_Fe4S4"/>
    <property type="match status" value="1"/>
</dbReference>
<dbReference type="RefSeq" id="WP_169160798.1">
    <property type="nucleotide sequence ID" value="NZ_JABBFW010000007.1"/>
</dbReference>
<comment type="subcellular location">
    <subcellularLocation>
        <location evidence="3">Cell envelope</location>
    </subcellularLocation>
</comment>
<dbReference type="Pfam" id="PF00384">
    <property type="entry name" value="Molybdopterin"/>
    <property type="match status" value="1"/>
</dbReference>
<comment type="cofactor">
    <cofactor evidence="2">
        <name>[4Fe-4S] cluster</name>
        <dbReference type="ChEBI" id="CHEBI:49883"/>
    </cofactor>
</comment>
<evidence type="ECO:0000313" key="13">
    <source>
        <dbReference type="EMBL" id="NML15904.1"/>
    </source>
</evidence>
<dbReference type="PROSITE" id="PS51669">
    <property type="entry name" value="4FE4S_MOW_BIS_MGD"/>
    <property type="match status" value="1"/>
</dbReference>
<dbReference type="FunFam" id="3.40.228.10:FF:000002">
    <property type="entry name" value="Formate dehydrogenase subunit alpha"/>
    <property type="match status" value="1"/>
</dbReference>
<reference evidence="13 14" key="1">
    <citation type="submission" date="2020-04" db="EMBL/GenBank/DDBJ databases">
        <title>Azohydromonas sp. isolated from soil.</title>
        <authorList>
            <person name="Dahal R.H."/>
        </authorList>
    </citation>
    <scope>NUCLEOTIDE SEQUENCE [LARGE SCALE GENOMIC DNA]</scope>
    <source>
        <strain evidence="13 14">G-1-1-14</strain>
    </source>
</reference>
<gene>
    <name evidence="13" type="ORF">HHL10_13065</name>
</gene>
<dbReference type="SUPFAM" id="SSF53706">
    <property type="entry name" value="Formate dehydrogenase/DMSO reductase, domains 1-3"/>
    <property type="match status" value="1"/>
</dbReference>
<dbReference type="SUPFAM" id="SSF50692">
    <property type="entry name" value="ADC-like"/>
    <property type="match status" value="1"/>
</dbReference>
<dbReference type="PIRSF" id="PIRSF036643">
    <property type="entry name" value="FDH_alpha"/>
    <property type="match status" value="1"/>
</dbReference>
<sequence length="948" mass="105801">MSSLLMRKTAAVAKTRLTRRSLLVRAGLTAGATGLLARPIANRFIEPAVAAEPKPPANSPVEIKHTVCSHCSVGCSVEAVVQNGVWIRQDAAFDSPINMGAHCAKGASVREHGHGEHRLRYPMKLVDGKYQRISWDQAITEVGDRLLKVREQAGPDAVFWIGSSKHNNEQSYLLRKFVSMWGTNNCDHQARICHSTTVAGVAQTFGYGAMTNSFNDLHHSKAVLFIGSNPSEAHPISMLHFLHAKELGAKMIVVDPRFTRTARFAHHYVRIRPGTDIAFVWGLLWHIFANGWEDRAYIEARTYGMDAVRKEVQKWTPDRVSEVTGVPEASVREAAEMLARNKPSSVVWCMGITQHHVGTANVRALSILQLVLGNIGVPGGGANIYRGHDNVQGATDVGPNPDSLPGYYGLAEPAWKHFCTVWGVDYEWLKGRYASKALMEKPGMTVSRWFDGVLEKAEYMDQPSPLRAVVYWGHAPNSQTRLPDMRAAMQKLDLLVVIDPYPTMTAAMHGRRDGVYLLPACTQFETQGSCTASNRSVQWRERVIMPIFESKTDHEIMYLFARKFGFAEQLVKNIKVVNNEPVIEDILREINRSVWTIGYTGCSPERLKLHMQHKADFDPTTLRADSGPCKGDYYGLPWPCWGTPEMKHPGTPILYDLSKSVAEGGMPFRANWGVEHQGQSLLAADGSSNRDSQLDTGYPEFDHVFLKKLGWWSELTPVEQAAAEGKNWKTDLSGGIIRVAIAHGCAPYGNARARAQVWNFPDPVPVHREPLMTPRPDLLAKYPTFEDRATFWRLPTLYKSVQSARDYSKDFPLIMTSGRLVEYEGGGDETRSNPWLAELQQAMFVEISPFDAGRIGVKTGEFVWVETPTGARLKVHAMVTPRVGQGVVWMPYHFGGWWMGEDLGKHYPEGAAPIVRGEAANTGWTYGYDAVTMMQETKVSLCRLRRYA</sequence>
<dbReference type="InterPro" id="IPR006657">
    <property type="entry name" value="MoPterin_dinucl-bd_dom"/>
</dbReference>
<dbReference type="InterPro" id="IPR006963">
    <property type="entry name" value="Mopterin_OxRdtase_4Fe-4S_dom"/>
</dbReference>
<keyword evidence="9" id="KW-0560">Oxidoreductase</keyword>
<evidence type="ECO:0000259" key="12">
    <source>
        <dbReference type="PROSITE" id="PS51669"/>
    </source>
</evidence>
<dbReference type="GO" id="GO:0030313">
    <property type="term" value="C:cell envelope"/>
    <property type="evidence" value="ECO:0007669"/>
    <property type="project" value="UniProtKB-SubCell"/>
</dbReference>
<evidence type="ECO:0000256" key="10">
    <source>
        <dbReference type="ARBA" id="ARBA00023004"/>
    </source>
</evidence>
<protein>
    <submittedName>
        <fullName evidence="13">Formate dehydrogenase subunit alpha</fullName>
    </submittedName>
</protein>
<organism evidence="13 14">
    <name type="scientific">Azohydromonas caseinilytica</name>
    <dbReference type="NCBI Taxonomy" id="2728836"/>
    <lineage>
        <taxon>Bacteria</taxon>
        <taxon>Pseudomonadati</taxon>
        <taxon>Pseudomonadota</taxon>
        <taxon>Betaproteobacteria</taxon>
        <taxon>Burkholderiales</taxon>
        <taxon>Sphaerotilaceae</taxon>
        <taxon>Azohydromonas</taxon>
    </lineage>
</organism>
<comment type="cofactor">
    <cofactor evidence="1">
        <name>Mo-bis(molybdopterin guanine dinucleotide)</name>
        <dbReference type="ChEBI" id="CHEBI:60539"/>
    </cofactor>
</comment>
<dbReference type="PANTHER" id="PTHR43598:SF1">
    <property type="entry name" value="FORMATE DEHYDROGENASE-O MAJOR SUBUNIT"/>
    <property type="match status" value="1"/>
</dbReference>
<evidence type="ECO:0000256" key="11">
    <source>
        <dbReference type="ARBA" id="ARBA00023014"/>
    </source>
</evidence>
<dbReference type="PANTHER" id="PTHR43598">
    <property type="entry name" value="TUNGSTEN-CONTAINING FORMYLMETHANOFURAN DEHYDROGENASE 2 SUBUNIT B"/>
    <property type="match status" value="1"/>
</dbReference>
<dbReference type="FunFam" id="2.40.40.20:FF:000013">
    <property type="entry name" value="Dimethyl sulfoxide reductase subunit A"/>
    <property type="match status" value="1"/>
</dbReference>
<dbReference type="PROSITE" id="PS00551">
    <property type="entry name" value="MOLYBDOPTERIN_PROK_1"/>
    <property type="match status" value="1"/>
</dbReference>
<keyword evidence="11" id="KW-0411">Iron-sulfur</keyword>
<accession>A0A848F8L9</accession>
<dbReference type="InterPro" id="IPR006311">
    <property type="entry name" value="TAT_signal"/>
</dbReference>
<dbReference type="Pfam" id="PF01568">
    <property type="entry name" value="Molydop_binding"/>
    <property type="match status" value="1"/>
</dbReference>
<dbReference type="InterPro" id="IPR009010">
    <property type="entry name" value="Asp_de-COase-like_dom_sf"/>
</dbReference>
<keyword evidence="14" id="KW-1185">Reference proteome</keyword>
<evidence type="ECO:0000313" key="14">
    <source>
        <dbReference type="Proteomes" id="UP000574067"/>
    </source>
</evidence>
<keyword evidence="5" id="KW-0004">4Fe-4S</keyword>
<dbReference type="GO" id="GO:0051539">
    <property type="term" value="F:4 iron, 4 sulfur cluster binding"/>
    <property type="evidence" value="ECO:0007669"/>
    <property type="project" value="UniProtKB-KW"/>
</dbReference>
<dbReference type="GO" id="GO:0016491">
    <property type="term" value="F:oxidoreductase activity"/>
    <property type="evidence" value="ECO:0007669"/>
    <property type="project" value="UniProtKB-KW"/>
</dbReference>
<dbReference type="InterPro" id="IPR006656">
    <property type="entry name" value="Mopterin_OxRdtase"/>
</dbReference>